<evidence type="ECO:0000313" key="2">
    <source>
        <dbReference type="Proteomes" id="UP000253226"/>
    </source>
</evidence>
<organism evidence="1 2">
    <name type="scientific">Thalassospira profundimaris</name>
    <dbReference type="NCBI Taxonomy" id="502049"/>
    <lineage>
        <taxon>Bacteria</taxon>
        <taxon>Pseudomonadati</taxon>
        <taxon>Pseudomonadota</taxon>
        <taxon>Alphaproteobacteria</taxon>
        <taxon>Rhodospirillales</taxon>
        <taxon>Thalassospiraceae</taxon>
        <taxon>Thalassospira</taxon>
    </lineage>
</organism>
<comment type="caution">
    <text evidence="1">The sequence shown here is derived from an EMBL/GenBank/DDBJ whole genome shotgun (WGS) entry which is preliminary data.</text>
</comment>
<protein>
    <submittedName>
        <fullName evidence="1">Uncharacterized protein</fullName>
    </submittedName>
</protein>
<dbReference type="AlphaFoldDB" id="A0A367W994"/>
<name>A0A367W994_9PROT</name>
<dbReference type="OrthoDB" id="7363793at2"/>
<evidence type="ECO:0000313" key="1">
    <source>
        <dbReference type="EMBL" id="RCK37829.1"/>
    </source>
</evidence>
<dbReference type="RefSeq" id="WP_114101636.1">
    <property type="nucleotide sequence ID" value="NZ_JPWF01000004.1"/>
</dbReference>
<accession>A0A367W994</accession>
<dbReference type="EMBL" id="JPWF01000004">
    <property type="protein sequence ID" value="RCK37829.1"/>
    <property type="molecule type" value="Genomic_DNA"/>
</dbReference>
<sequence length="64" mass="7204">MREISIEELAAGINRKKAELGYSGTDYVARNSGKYRTESKRALLRSLTELAAKKGRPPKFKANY</sequence>
<proteinExistence type="predicted"/>
<gene>
    <name evidence="1" type="ORF">TH19_07265</name>
</gene>
<dbReference type="Proteomes" id="UP000253226">
    <property type="component" value="Unassembled WGS sequence"/>
</dbReference>
<reference evidence="1 2" key="1">
    <citation type="submission" date="2014-07" db="EMBL/GenBank/DDBJ databases">
        <title>Draft genome sequence of Thalassospira profundimaris 35.</title>
        <authorList>
            <person name="Lai Q."/>
            <person name="Shao Z."/>
        </authorList>
    </citation>
    <scope>NUCLEOTIDE SEQUENCE [LARGE SCALE GENOMIC DNA]</scope>
    <source>
        <strain evidence="1 2">35</strain>
    </source>
</reference>